<evidence type="ECO:0008006" key="5">
    <source>
        <dbReference type="Google" id="ProtNLM"/>
    </source>
</evidence>
<keyword evidence="2" id="KW-0156">Chromatin regulator</keyword>
<keyword evidence="1" id="KW-0678">Repressor</keyword>
<evidence type="ECO:0000313" key="4">
    <source>
        <dbReference type="Proteomes" id="UP001237642"/>
    </source>
</evidence>
<dbReference type="GO" id="GO:0000118">
    <property type="term" value="C:histone deacetylase complex"/>
    <property type="evidence" value="ECO:0007669"/>
    <property type="project" value="TreeGrafter"/>
</dbReference>
<dbReference type="PANTHER" id="PTHR10625">
    <property type="entry name" value="HISTONE DEACETYLASE HDAC1-RELATED"/>
    <property type="match status" value="1"/>
</dbReference>
<keyword evidence="4" id="KW-1185">Reference proteome</keyword>
<name>A0AAD8JJ49_9APIA</name>
<comment type="caution">
    <text evidence="3">The sequence shown here is derived from an EMBL/GenBank/DDBJ whole genome shotgun (WGS) entry which is preliminary data.</text>
</comment>
<dbReference type="Gene3D" id="3.40.800.20">
    <property type="entry name" value="Histone deacetylase domain"/>
    <property type="match status" value="1"/>
</dbReference>
<dbReference type="InterPro" id="IPR037138">
    <property type="entry name" value="His_deacetylse_dom_sf"/>
</dbReference>
<accession>A0AAD8JJ49</accession>
<evidence type="ECO:0000313" key="3">
    <source>
        <dbReference type="EMBL" id="KAK1405234.1"/>
    </source>
</evidence>
<dbReference type="GO" id="GO:0004407">
    <property type="term" value="F:histone deacetylase activity"/>
    <property type="evidence" value="ECO:0007669"/>
    <property type="project" value="TreeGrafter"/>
</dbReference>
<organism evidence="3 4">
    <name type="scientific">Heracleum sosnowskyi</name>
    <dbReference type="NCBI Taxonomy" id="360622"/>
    <lineage>
        <taxon>Eukaryota</taxon>
        <taxon>Viridiplantae</taxon>
        <taxon>Streptophyta</taxon>
        <taxon>Embryophyta</taxon>
        <taxon>Tracheophyta</taxon>
        <taxon>Spermatophyta</taxon>
        <taxon>Magnoliopsida</taxon>
        <taxon>eudicotyledons</taxon>
        <taxon>Gunneridae</taxon>
        <taxon>Pentapetalae</taxon>
        <taxon>asterids</taxon>
        <taxon>campanulids</taxon>
        <taxon>Apiales</taxon>
        <taxon>Apiaceae</taxon>
        <taxon>Apioideae</taxon>
        <taxon>apioid superclade</taxon>
        <taxon>Tordylieae</taxon>
        <taxon>Tordyliinae</taxon>
        <taxon>Heracleum</taxon>
    </lineage>
</organism>
<dbReference type="PANTHER" id="PTHR10625:SF25">
    <property type="entry name" value="HISTONE DEACETYLASE 18-RELATED"/>
    <property type="match status" value="1"/>
</dbReference>
<dbReference type="Proteomes" id="UP001237642">
    <property type="component" value="Unassembled WGS sequence"/>
</dbReference>
<gene>
    <name evidence="3" type="ORF">POM88_004839</name>
</gene>
<evidence type="ECO:0000256" key="2">
    <source>
        <dbReference type="ARBA" id="ARBA00022853"/>
    </source>
</evidence>
<protein>
    <recommendedName>
        <fullName evidence="5">Histone deacetylase</fullName>
    </recommendedName>
</protein>
<dbReference type="InterPro" id="IPR023696">
    <property type="entry name" value="Ureohydrolase_dom_sf"/>
</dbReference>
<evidence type="ECO:0000256" key="1">
    <source>
        <dbReference type="ARBA" id="ARBA00022491"/>
    </source>
</evidence>
<dbReference type="EMBL" id="JAUIZM010000001">
    <property type="protein sequence ID" value="KAK1405234.1"/>
    <property type="molecule type" value="Genomic_DNA"/>
</dbReference>
<dbReference type="AlphaFoldDB" id="A0AAD8JJ49"/>
<dbReference type="SUPFAM" id="SSF52768">
    <property type="entry name" value="Arginase/deacetylase"/>
    <property type="match status" value="1"/>
</dbReference>
<proteinExistence type="predicted"/>
<dbReference type="GO" id="GO:0040029">
    <property type="term" value="P:epigenetic regulation of gene expression"/>
    <property type="evidence" value="ECO:0007669"/>
    <property type="project" value="TreeGrafter"/>
</dbReference>
<reference evidence="3" key="2">
    <citation type="submission" date="2023-05" db="EMBL/GenBank/DDBJ databases">
        <authorList>
            <person name="Schelkunov M.I."/>
        </authorList>
    </citation>
    <scope>NUCLEOTIDE SEQUENCE</scope>
    <source>
        <strain evidence="3">Hsosn_3</strain>
        <tissue evidence="3">Leaf</tissue>
    </source>
</reference>
<sequence length="119" mass="13475">MLLHKAKSSSHLEKPLRIERAWTDLKRKGFHKRCLVVKVQETQDEDMALVHTHEHINFIRGVSSKPQDAGVVIEVARRVADNELSSAFAIARPPGIMPNRIIAWGFAFSTMLPLQHVIC</sequence>
<reference evidence="3" key="1">
    <citation type="submission" date="2023-02" db="EMBL/GenBank/DDBJ databases">
        <title>Genome of toxic invasive species Heracleum sosnowskyi carries increased number of genes despite the absence of recent whole-genome duplications.</title>
        <authorList>
            <person name="Schelkunov M."/>
            <person name="Shtratnikova V."/>
            <person name="Makarenko M."/>
            <person name="Klepikova A."/>
            <person name="Omelchenko D."/>
            <person name="Novikova G."/>
            <person name="Obukhova E."/>
            <person name="Bogdanov V."/>
            <person name="Penin A."/>
            <person name="Logacheva M."/>
        </authorList>
    </citation>
    <scope>NUCLEOTIDE SEQUENCE</scope>
    <source>
        <strain evidence="3">Hsosn_3</strain>
        <tissue evidence="3">Leaf</tissue>
    </source>
</reference>
<dbReference type="GO" id="GO:0005737">
    <property type="term" value="C:cytoplasm"/>
    <property type="evidence" value="ECO:0007669"/>
    <property type="project" value="TreeGrafter"/>
</dbReference>